<evidence type="ECO:0000259" key="8">
    <source>
        <dbReference type="Pfam" id="PF22544"/>
    </source>
</evidence>
<name>A0A2I1G0H4_9GLOM</name>
<feature type="compositionally biased region" description="Polar residues" evidence="7">
    <location>
        <begin position="532"/>
        <end position="541"/>
    </location>
</feature>
<dbReference type="InterPro" id="IPR053879">
    <property type="entry name" value="HYDIN_VesB_CFA65-like_Ig"/>
</dbReference>
<reference evidence="9 10" key="1">
    <citation type="submission" date="2015-10" db="EMBL/GenBank/DDBJ databases">
        <title>Genome analyses suggest a sexual origin of heterokaryosis in a supposedly ancient asexual fungus.</title>
        <authorList>
            <person name="Ropars J."/>
            <person name="Sedzielewska K."/>
            <person name="Noel J."/>
            <person name="Charron P."/>
            <person name="Farinelli L."/>
            <person name="Marton T."/>
            <person name="Kruger M."/>
            <person name="Pelin A."/>
            <person name="Brachmann A."/>
            <person name="Corradi N."/>
        </authorList>
    </citation>
    <scope>NUCLEOTIDE SEQUENCE [LARGE SCALE GENOMIC DNA]</scope>
    <source>
        <strain evidence="9 10">A4</strain>
    </source>
</reference>
<evidence type="ECO:0000256" key="7">
    <source>
        <dbReference type="SAM" id="MobiDB-lite"/>
    </source>
</evidence>
<feature type="region of interest" description="Disordered" evidence="7">
    <location>
        <begin position="517"/>
        <end position="550"/>
    </location>
</feature>
<sequence length="3165" mass="358861">MSTDQFSQAVSGANTPRFNPFSTVSTPLFELSIPGRLTLEKVYLNGLHALRRFEIRNVSQSTILVKLRSNLGSQVAFQLKNENLPDIDSQKADLLTSSELNSEEEQNTLFNVSLDNSLINIATNTVAAAAVSAFSDNVNGHEFNQLFNSVNHIDEIIIPQGSSRKVILVFLPDAHHKSRRSEEDQNMPSSTNDIIGISGTGISDENDETRINNNVFTQSSDEDETHDFFEVNGLLFFFAYIIDKQEDVEDMEMSNIGFSNTISYSTNSLALTNETDQVISPRDIESISNSSKADYQITVKFRSKVCRSVLWTDVGETGINFDDCVNGGTYFKDFTIWNRSEIELYWFLNTVDLSNSEREDWLKFTDYDTGELLDDKPIPSYSHRRIRVTFKPREIGEFNYDLQIENANDSSNILQSRIHAVVRSVLREESLVVSSGNILDFGDCCAGVWSKQQLILKNVSEVPLEIHFSAESAEVLFYLKTDNLIEHSKIDLKDNDDQTEDMTSLHHHFKDAANITGVTTTTSNTPINTSSMGSEVSSRPSSPHETDGLASSVEGLTYTNESEASKMSSGHHFNNITDSDVDSVMIKDTIEKGNLEQETSDNIAQIEEVIFGPGREKTVQVSYRPEKDSSANNFKAGRLTRRTFRIILQYAPINSSSANIRLDGYERKIIQCKARSCTSFIEVNPKEVNFGDTDVGTPKSVPVKIINLSELAARVELQFVSKVLNCTRDEIVIPPKLSTEVKLDMYPRKVNVDYRKQITVINLQNRDNDQILEVRSTNIDKKRVTFHSLFYRILTSTGGNFIDFGPTVINSPSVRTFTIHNISAKNLVLEITSLLPEIVMYQKLIKRGDSTNSRDLRLITQNDAVYNIADNGEIEQNNSSKLERREKLLESIGNKRILKKQPSNIDITKANLNASGKVQTSLSHSSHTSLDCALSDSSLSGAAYLDLASSSILRSPRRRPLKVSPGLGKSPTIEKLKNIPINLNDNKMNDMSQEKLQKRDFENQNDASINISSGNSRTVNINEEETLSNMPIESLISILEKNNGTSPPLFPNTSIEAAYVHKRMTLLRELQNRIRDNQIVPIKMIEIPPNVESQIIVVFTPKRQLRPTIQGSPKKYDAKIFIRLIDFDREIQQPQFDVLLRGDQSQIPVRELMVNTTMCSSIMYLGQKNINFGNMDKNERRSKKIPIQNRSEVPLLYNIRKSGSFSSDCIVFYTGRMGVVRGYGKKVVEFTFNPSLPGQFHEKLVIENIQDRDNDQVLSVKANIKKSPNFFINSLNMNFGACFINENALQDQHFTITNINKLSRITLEVRVDPQDLKFEWCSGELNFALQEDNDGSLVNSGLLSEEAEEEIENLEQKVKIARRKGQEEKVKKIEKKLARLRRGETIKEDTSLENNNEDERSDILSDGQQTPVPKYKKTQTSIIFTMEPRTSKTIYIYFKANTINIDSLQLEEGKILQRPSQETITSQIFVHEHRNTDAMKTVVFKATVYYDHSSYTKAFSDETSNNIENKSESSLTSFASIKELSPHVDSVEHVETLCETDHLILEPTILDIGRLEVNQNHNYYFKLLNRSNRPLNYEIVVSEEEEGFFQISQKYGTLSPQETRRIDFSVVATVVGRQSHKLLVRNSSTKVECIFTLHGYVHYSQYLRFPSLGDDGQSELNLGYCYVDPGRKFSQVAPLTVENISDDDVYITAQSNLSLQVSVFLDEDGTRGQVSKTLLKKKSKTTVWVALHPNLLSVVPTARRNANTGTAAGSSVSGTNNTDRNAIANGECRELIGGIKFSVQVKESTYSSSAQETNEMELIEAITQTVKFTSLIGRSILSVSNKLISLGSTESIDETFHGSFTIRNMSSRLPLDYEVKCPSGNIILDRTYGTLDGWECKFSQRETLSQKVVPDGTDIFPRESESDDKSIALINFKFITSKYGLFRDKIIVTNKNNTSQVVEVEVRLFVDNNTLGFSATSTIVENINDPNKLPLLSWENISTTVIKPDPKAQNSTLECSENILDLKAVIQKGYQATAVPLYEVCIEICNKSSTQISVRPLSDLDIKIRWGPFTGTNIIESYDKESNVIDLFHECGPIIELNSGSKAHLYVSCPQPNSLTNEELKLIEDGKKVNVQGVLLLYDIVQELTLKLVNLNANFCVPKGELSTAMINLGKIRHSNSSIFQFTLRNLSEIPLHYELQSPDCIEILGINDDGSKAQNKGVIALKRTVEPLVDQIITAVLKPRRIENFSAGERTFSVNVLNMYNPYNKMTLDIQATLTLFELKFDRLIQGELVLPTLYHPIPRSDFPYDAWFTIHNISERDIRFEIGVELSPYISNFIKIDVLSRFSNSPLVGSVSISAHGSIEVRVCAFPIETSRLPQESSYINSDGFTFGKLCVATKQNNEDDTVAEIIPIRGFIKESPTFSVSTKKIRFKTELYSSDSEITNDDISKYPLIQRNKIHAPNKTEEIKTPDDSEDILPQREYLIITNLSKKISLSFKVIIEGPMELSAKEVIDVSPLEGTIEPGKTFSLKIELVDSTIAVSEDIKIRIRDINSLSNDHDKIVLVGIESVTRESRKKTRIEEIPDSVSEEAAEPRFHLFKSTQMGHLSGSQEKPYSYQDISPDFPFITLRGCKRIGEATDVGGRYELDLGQQDIGLTSIVKKLTLENTTSKRISYEIKTVSAIDKSWLNISRTEGTLEALADEHHRQYTDVHAITLSFSTSTRNVYSTYLIIKNLDNPSDIKTIRVMMEVVARQNLKRGTNISLTNNHVFDIYVNGVDNNQKCVEMSNLFYGSEYTARSMVIYNRETVPLEFTFQTNIDHDDPTEILFSTSRMSAKLFKTLTIEPESNVRVYIRSRPLPSREIQKLLDSGNQRDPDLVETKIIEIYVNCRLVKDYQQTVILKAECRMPSLQVNYNEMEALMGKICRNKDDDEWNFQFNPEFREIRINNLLDKPLEYEIVNDTMYFNLEFSSDVKEIAPKAFHNILVRPNLKSLTKHAESVRREKYIQEIVTVYNRNRPSENYWISLRMSFGYISKFQFASGYKSSYTYSVLENHTVRFLSNFNSNAQLFDLVEDNEDKKKITDLEIQYLYIVDQLVYYATIKSGENWFQLASLLFGTVLENKIFQKYRPSYLKHSDLTKNEERVWSPILAKWVSPLNYFISFFPYRNPILENLRELHKNLIIS</sequence>
<feature type="region of interest" description="Disordered" evidence="7">
    <location>
        <begin position="1387"/>
        <end position="1413"/>
    </location>
</feature>
<evidence type="ECO:0000313" key="10">
    <source>
        <dbReference type="Proteomes" id="UP000234323"/>
    </source>
</evidence>
<dbReference type="PANTHER" id="PTHR39211:SF1">
    <property type="entry name" value="ABNORMAL SPINDLE-LIKE MICROCEPHALY-ASSOCIATED PROTEIN ASH DOMAIN-CONTAINING PROTEIN"/>
    <property type="match status" value="1"/>
</dbReference>
<dbReference type="InterPro" id="IPR013783">
    <property type="entry name" value="Ig-like_fold"/>
</dbReference>
<keyword evidence="10" id="KW-1185">Reference proteome</keyword>
<gene>
    <name evidence="9" type="ORF">RhiirA4_394299</name>
</gene>
<dbReference type="VEuPathDB" id="FungiDB:RhiirFUN_007449"/>
<dbReference type="GO" id="GO:0005929">
    <property type="term" value="C:cilium"/>
    <property type="evidence" value="ECO:0007669"/>
    <property type="project" value="UniProtKB-SubCell"/>
</dbReference>
<evidence type="ECO:0000256" key="3">
    <source>
        <dbReference type="ARBA" id="ARBA00022490"/>
    </source>
</evidence>
<evidence type="ECO:0000256" key="5">
    <source>
        <dbReference type="ARBA" id="ARBA00023273"/>
    </source>
</evidence>
<dbReference type="PANTHER" id="PTHR39211">
    <property type="entry name" value="CHROMOSOME 7, WHOLE GENOME SHOTGUN SEQUENCE"/>
    <property type="match status" value="1"/>
</dbReference>
<accession>A0A2I1G0H4</accession>
<proteinExistence type="predicted"/>
<organism evidence="9 10">
    <name type="scientific">Rhizophagus irregularis</name>
    <dbReference type="NCBI Taxonomy" id="588596"/>
    <lineage>
        <taxon>Eukaryota</taxon>
        <taxon>Fungi</taxon>
        <taxon>Fungi incertae sedis</taxon>
        <taxon>Mucoromycota</taxon>
        <taxon>Glomeromycotina</taxon>
        <taxon>Glomeromycetes</taxon>
        <taxon>Glomerales</taxon>
        <taxon>Glomeraceae</taxon>
        <taxon>Rhizophagus</taxon>
    </lineage>
</organism>
<dbReference type="VEuPathDB" id="FungiDB:FUN_008681"/>
<keyword evidence="4" id="KW-0969">Cilium</keyword>
<feature type="coiled-coil region" evidence="6">
    <location>
        <begin position="1337"/>
        <end position="1383"/>
    </location>
</feature>
<dbReference type="GO" id="GO:0005737">
    <property type="term" value="C:cytoplasm"/>
    <property type="evidence" value="ECO:0007669"/>
    <property type="project" value="UniProtKB-SubCell"/>
</dbReference>
<dbReference type="Pfam" id="PF22544">
    <property type="entry name" value="HYDIN_VesB_CFA65-like_Ig"/>
    <property type="match status" value="1"/>
</dbReference>
<comment type="caution">
    <text evidence="9">The sequence shown here is derived from an EMBL/GenBank/DDBJ whole genome shotgun (WGS) entry which is preliminary data.</text>
</comment>
<dbReference type="EMBL" id="LLXI01000089">
    <property type="protein sequence ID" value="PKY40125.1"/>
    <property type="molecule type" value="Genomic_DNA"/>
</dbReference>
<evidence type="ECO:0000256" key="6">
    <source>
        <dbReference type="SAM" id="Coils"/>
    </source>
</evidence>
<evidence type="ECO:0000313" key="9">
    <source>
        <dbReference type="EMBL" id="PKY40125.1"/>
    </source>
</evidence>
<evidence type="ECO:0000256" key="4">
    <source>
        <dbReference type="ARBA" id="ARBA00023069"/>
    </source>
</evidence>
<evidence type="ECO:0000256" key="1">
    <source>
        <dbReference type="ARBA" id="ARBA00004138"/>
    </source>
</evidence>
<keyword evidence="3" id="KW-0963">Cytoplasm</keyword>
<feature type="compositionally biased region" description="Low complexity" evidence="7">
    <location>
        <begin position="517"/>
        <end position="531"/>
    </location>
</feature>
<feature type="domain" description="HYDIN/VesB/CFA65-like Ig-like" evidence="8">
    <location>
        <begin position="1543"/>
        <end position="1633"/>
    </location>
</feature>
<keyword evidence="6" id="KW-0175">Coiled coil</keyword>
<dbReference type="VEuPathDB" id="FungiDB:RhiirA1_411279"/>
<evidence type="ECO:0000256" key="2">
    <source>
        <dbReference type="ARBA" id="ARBA00004496"/>
    </source>
</evidence>
<dbReference type="Gene3D" id="2.60.40.10">
    <property type="entry name" value="Immunoglobulins"/>
    <property type="match status" value="4"/>
</dbReference>
<comment type="subcellular location">
    <subcellularLocation>
        <location evidence="1">Cell projection</location>
        <location evidence="1">Cilium</location>
    </subcellularLocation>
    <subcellularLocation>
        <location evidence="2">Cytoplasm</location>
    </subcellularLocation>
</comment>
<protein>
    <recommendedName>
        <fullName evidence="8">HYDIN/VesB/CFA65-like Ig-like domain-containing protein</fullName>
    </recommendedName>
</protein>
<keyword evidence="5" id="KW-0966">Cell projection</keyword>
<dbReference type="Proteomes" id="UP000234323">
    <property type="component" value="Unassembled WGS sequence"/>
</dbReference>